<dbReference type="RefSeq" id="WP_241275345.1">
    <property type="nucleotide sequence ID" value="NZ_JAKZGS010000010.1"/>
</dbReference>
<evidence type="ECO:0000313" key="2">
    <source>
        <dbReference type="Proteomes" id="UP001165488"/>
    </source>
</evidence>
<dbReference type="EMBL" id="JAKZGS010000010">
    <property type="protein sequence ID" value="MCH7398844.1"/>
    <property type="molecule type" value="Genomic_DNA"/>
</dbReference>
<dbReference type="Proteomes" id="UP001165488">
    <property type="component" value="Unassembled WGS sequence"/>
</dbReference>
<gene>
    <name evidence="1" type="ORF">MM236_12640</name>
</gene>
<evidence type="ECO:0000313" key="1">
    <source>
        <dbReference type="EMBL" id="MCH7398844.1"/>
    </source>
</evidence>
<keyword evidence="2" id="KW-1185">Reference proteome</keyword>
<protein>
    <submittedName>
        <fullName evidence="1">Uncharacterized protein</fullName>
    </submittedName>
</protein>
<reference evidence="1" key="1">
    <citation type="submission" date="2022-03" db="EMBL/GenBank/DDBJ databases">
        <title>De novo assembled genomes of Belliella spp. (Cyclobacteriaceae) strains.</title>
        <authorList>
            <person name="Szabo A."/>
            <person name="Korponai K."/>
            <person name="Felfoldi T."/>
        </authorList>
    </citation>
    <scope>NUCLEOTIDE SEQUENCE</scope>
    <source>
        <strain evidence="1">DSM 107340</strain>
    </source>
</reference>
<accession>A0ABS9UQX7</accession>
<comment type="caution">
    <text evidence="1">The sequence shown here is derived from an EMBL/GenBank/DDBJ whole genome shotgun (WGS) entry which is preliminary data.</text>
</comment>
<name>A0ABS9UQX7_9BACT</name>
<sequence>MESWGKPSRFGKNLKGWGRPLRAAPNWLFPKHQIDIGDWGIGGLVKRLESWKIRDLKIGRLED</sequence>
<proteinExistence type="predicted"/>
<organism evidence="1 2">
    <name type="scientific">Belliella calami</name>
    <dbReference type="NCBI Taxonomy" id="2923436"/>
    <lineage>
        <taxon>Bacteria</taxon>
        <taxon>Pseudomonadati</taxon>
        <taxon>Bacteroidota</taxon>
        <taxon>Cytophagia</taxon>
        <taxon>Cytophagales</taxon>
        <taxon>Cyclobacteriaceae</taxon>
        <taxon>Belliella</taxon>
    </lineage>
</organism>